<proteinExistence type="predicted"/>
<protein>
    <submittedName>
        <fullName evidence="2">Uncharacterized protein</fullName>
    </submittedName>
</protein>
<gene>
    <name evidence="2" type="ORF">PG997_010991</name>
</gene>
<evidence type="ECO:0000313" key="3">
    <source>
        <dbReference type="Proteomes" id="UP001433268"/>
    </source>
</evidence>
<dbReference type="GeneID" id="92048366"/>
<name>A0ABR1VLQ7_9PEZI</name>
<dbReference type="Proteomes" id="UP001433268">
    <property type="component" value="Unassembled WGS sequence"/>
</dbReference>
<sequence>MTGVWAAVSRDWKALIEPTSFSTLRLNQERLLQAGEIVTPVRKSYVRCGFPNRQRPSRPKAKFAAPSYRGVEDGPVHLLVPVVRSFAGWPSWRMRLVQRRLMPRTCCEIASRFPKLHTITWDLADGAHDHDFRVRMRHDFTAALSPSAPSEQLLALESLQHLNLWYGTSTSSFKMNRNDVNIEDYHHYVVDLNPQLCPEGTSDALSVVLAKLAMRMKTANLRGTIGQEFWSSLWPEGEEEDRVRRQLPPCPLRKLVVCVHTHTPQGIFHYRYDPNLEPERAGQDPPSNDEETGSGFHVEMDLGWKAAAFAAIERIPAAADIQVYLFQFIPKALLSPNGKGCGPFTTTTGHEEV</sequence>
<organism evidence="2 3">
    <name type="scientific">Apiospora hydei</name>
    <dbReference type="NCBI Taxonomy" id="1337664"/>
    <lineage>
        <taxon>Eukaryota</taxon>
        <taxon>Fungi</taxon>
        <taxon>Dikarya</taxon>
        <taxon>Ascomycota</taxon>
        <taxon>Pezizomycotina</taxon>
        <taxon>Sordariomycetes</taxon>
        <taxon>Xylariomycetidae</taxon>
        <taxon>Amphisphaeriales</taxon>
        <taxon>Apiosporaceae</taxon>
        <taxon>Apiospora</taxon>
    </lineage>
</organism>
<accession>A0ABR1VLQ7</accession>
<dbReference type="RefSeq" id="XP_066664596.1">
    <property type="nucleotide sequence ID" value="XM_066815306.1"/>
</dbReference>
<keyword evidence="3" id="KW-1185">Reference proteome</keyword>
<comment type="caution">
    <text evidence="2">The sequence shown here is derived from an EMBL/GenBank/DDBJ whole genome shotgun (WGS) entry which is preliminary data.</text>
</comment>
<reference evidence="2 3" key="1">
    <citation type="submission" date="2023-01" db="EMBL/GenBank/DDBJ databases">
        <title>Analysis of 21 Apiospora genomes using comparative genomics revels a genus with tremendous synthesis potential of carbohydrate active enzymes and secondary metabolites.</title>
        <authorList>
            <person name="Sorensen T."/>
        </authorList>
    </citation>
    <scope>NUCLEOTIDE SEQUENCE [LARGE SCALE GENOMIC DNA]</scope>
    <source>
        <strain evidence="2 3">CBS 114990</strain>
    </source>
</reference>
<evidence type="ECO:0000313" key="2">
    <source>
        <dbReference type="EMBL" id="KAK8070788.1"/>
    </source>
</evidence>
<dbReference type="EMBL" id="JAQQWN010000008">
    <property type="protein sequence ID" value="KAK8070788.1"/>
    <property type="molecule type" value="Genomic_DNA"/>
</dbReference>
<feature type="region of interest" description="Disordered" evidence="1">
    <location>
        <begin position="275"/>
        <end position="295"/>
    </location>
</feature>
<evidence type="ECO:0000256" key="1">
    <source>
        <dbReference type="SAM" id="MobiDB-lite"/>
    </source>
</evidence>